<feature type="domain" description="Fe2OG dioxygenase" evidence="9">
    <location>
        <begin position="177"/>
        <end position="319"/>
    </location>
</feature>
<comment type="caution">
    <text evidence="10">The sequence shown here is derived from an EMBL/GenBank/DDBJ whole genome shotgun (WGS) entry which is preliminary data.</text>
</comment>
<name>A0AAD5TPE4_9FUNG</name>
<keyword evidence="3" id="KW-0479">Metal-binding</keyword>
<dbReference type="GO" id="GO:0051213">
    <property type="term" value="F:dioxygenase activity"/>
    <property type="evidence" value="ECO:0007669"/>
    <property type="project" value="UniProtKB-KW"/>
</dbReference>
<keyword evidence="6" id="KW-0408">Iron</keyword>
<dbReference type="AlphaFoldDB" id="A0AAD5TPE4"/>
<dbReference type="PANTHER" id="PTHR46030:SF1">
    <property type="entry name" value="ALPHA-KETOGLUTARATE-DEPENDENT DIOXYGENASE ALKB HOMOLOG 6"/>
    <property type="match status" value="1"/>
</dbReference>
<dbReference type="PANTHER" id="PTHR46030">
    <property type="entry name" value="ALPHA-KETOGLUTARATE-DEPENDENT DIOXYGENASE ALKB HOMOLOG 6"/>
    <property type="match status" value="1"/>
</dbReference>
<evidence type="ECO:0000256" key="6">
    <source>
        <dbReference type="ARBA" id="ARBA00023004"/>
    </source>
</evidence>
<organism evidence="10 11">
    <name type="scientific">Geranomyces variabilis</name>
    <dbReference type="NCBI Taxonomy" id="109894"/>
    <lineage>
        <taxon>Eukaryota</taxon>
        <taxon>Fungi</taxon>
        <taxon>Fungi incertae sedis</taxon>
        <taxon>Chytridiomycota</taxon>
        <taxon>Chytridiomycota incertae sedis</taxon>
        <taxon>Chytridiomycetes</taxon>
        <taxon>Spizellomycetales</taxon>
        <taxon>Powellomycetaceae</taxon>
        <taxon>Geranomyces</taxon>
    </lineage>
</organism>
<keyword evidence="5" id="KW-0560">Oxidoreductase</keyword>
<comment type="subcellular location">
    <subcellularLocation>
        <location evidence="1">Nucleus</location>
    </subcellularLocation>
</comment>
<evidence type="ECO:0000256" key="8">
    <source>
        <dbReference type="SAM" id="MobiDB-lite"/>
    </source>
</evidence>
<evidence type="ECO:0000256" key="3">
    <source>
        <dbReference type="ARBA" id="ARBA00022723"/>
    </source>
</evidence>
<evidence type="ECO:0000256" key="4">
    <source>
        <dbReference type="ARBA" id="ARBA00022964"/>
    </source>
</evidence>
<dbReference type="InterPro" id="IPR027450">
    <property type="entry name" value="AlkB-like"/>
</dbReference>
<gene>
    <name evidence="10" type="ORF">HDU87_003840</name>
</gene>
<dbReference type="InterPro" id="IPR037151">
    <property type="entry name" value="AlkB-like_sf"/>
</dbReference>
<dbReference type="EMBL" id="JADGJQ010000029">
    <property type="protein sequence ID" value="KAJ3178060.1"/>
    <property type="molecule type" value="Genomic_DNA"/>
</dbReference>
<comment type="similarity">
    <text evidence="2">Belongs to the alkB family.</text>
</comment>
<dbReference type="InterPro" id="IPR032862">
    <property type="entry name" value="ALKBH6"/>
</dbReference>
<proteinExistence type="inferred from homology"/>
<dbReference type="SUPFAM" id="SSF51197">
    <property type="entry name" value="Clavaminate synthase-like"/>
    <property type="match status" value="1"/>
</dbReference>
<reference evidence="10" key="1">
    <citation type="submission" date="2020-05" db="EMBL/GenBank/DDBJ databases">
        <title>Phylogenomic resolution of chytrid fungi.</title>
        <authorList>
            <person name="Stajich J.E."/>
            <person name="Amses K."/>
            <person name="Simmons R."/>
            <person name="Seto K."/>
            <person name="Myers J."/>
            <person name="Bonds A."/>
            <person name="Quandt C.A."/>
            <person name="Barry K."/>
            <person name="Liu P."/>
            <person name="Grigoriev I."/>
            <person name="Longcore J.E."/>
            <person name="James T.Y."/>
        </authorList>
    </citation>
    <scope>NUCLEOTIDE SEQUENCE</scope>
    <source>
        <strain evidence="10">JEL0379</strain>
    </source>
</reference>
<protein>
    <recommendedName>
        <fullName evidence="9">Fe2OG dioxygenase domain-containing protein</fullName>
    </recommendedName>
</protein>
<keyword evidence="4" id="KW-0223">Dioxygenase</keyword>
<evidence type="ECO:0000256" key="7">
    <source>
        <dbReference type="ARBA" id="ARBA00023242"/>
    </source>
</evidence>
<dbReference type="Pfam" id="PF13532">
    <property type="entry name" value="2OG-FeII_Oxy_2"/>
    <property type="match status" value="1"/>
</dbReference>
<evidence type="ECO:0000256" key="2">
    <source>
        <dbReference type="ARBA" id="ARBA00007879"/>
    </source>
</evidence>
<keyword evidence="11" id="KW-1185">Reference proteome</keyword>
<accession>A0AAD5TPE4</accession>
<dbReference type="InterPro" id="IPR005123">
    <property type="entry name" value="Oxoglu/Fe-dep_dioxygenase_dom"/>
</dbReference>
<dbReference type="PROSITE" id="PS51471">
    <property type="entry name" value="FE2OG_OXY"/>
    <property type="match status" value="1"/>
</dbReference>
<evidence type="ECO:0000256" key="1">
    <source>
        <dbReference type="ARBA" id="ARBA00004123"/>
    </source>
</evidence>
<evidence type="ECO:0000259" key="9">
    <source>
        <dbReference type="PROSITE" id="PS51471"/>
    </source>
</evidence>
<dbReference type="GO" id="GO:0005634">
    <property type="term" value="C:nucleus"/>
    <property type="evidence" value="ECO:0007669"/>
    <property type="project" value="UniProtKB-SubCell"/>
</dbReference>
<dbReference type="GO" id="GO:0046872">
    <property type="term" value="F:metal ion binding"/>
    <property type="evidence" value="ECO:0007669"/>
    <property type="project" value="UniProtKB-KW"/>
</dbReference>
<evidence type="ECO:0000313" key="11">
    <source>
        <dbReference type="Proteomes" id="UP001212152"/>
    </source>
</evidence>
<dbReference type="Proteomes" id="UP001212152">
    <property type="component" value="Unassembled WGS sequence"/>
</dbReference>
<feature type="region of interest" description="Disordered" evidence="8">
    <location>
        <begin position="1"/>
        <end position="31"/>
    </location>
</feature>
<evidence type="ECO:0000313" key="10">
    <source>
        <dbReference type="EMBL" id="KAJ3178060.1"/>
    </source>
</evidence>
<evidence type="ECO:0000256" key="5">
    <source>
        <dbReference type="ARBA" id="ARBA00023002"/>
    </source>
</evidence>
<dbReference type="Gene3D" id="2.60.120.590">
    <property type="entry name" value="Alpha-ketoglutarate-dependent dioxygenase AlkB-like"/>
    <property type="match status" value="1"/>
</dbReference>
<sequence>MLSARHTPGNDCGTSDGDHDDGNHESASAPETPTAVLAVFRCAAQPPSPQSSPRQAKLSARYLVRAAPRSLHYIPALFTPTESAALLQKVYACKACPPWTSLRSRRAKTVGAVVVGAKYENENENEHPAERGRENKETTRGVIRYPFPPWLETVVDRVMQTGVSWGEQADGEEQAVRPNSCLVNEYAVGQGIFAHRDGPAFHPLVATVSLGGTGVLELEKAEKLDDDDTDNSREPTQSSILSPCSVFLEPGSLLVLSGEAYESWTHAMPPREEDFGPFANAGALSGGDHGNADSDGVWHQRRRRRREATRVSLTLRRVAGEVNRDAAADVLAKIKGRFGRR</sequence>
<keyword evidence="7" id="KW-0539">Nucleus</keyword>